<reference evidence="2" key="1">
    <citation type="submission" date="2023-03" db="EMBL/GenBank/DDBJ databases">
        <title>Massive genome expansion in bonnet fungi (Mycena s.s.) driven by repeated elements and novel gene families across ecological guilds.</title>
        <authorList>
            <consortium name="Lawrence Berkeley National Laboratory"/>
            <person name="Harder C.B."/>
            <person name="Miyauchi S."/>
            <person name="Viragh M."/>
            <person name="Kuo A."/>
            <person name="Thoen E."/>
            <person name="Andreopoulos B."/>
            <person name="Lu D."/>
            <person name="Skrede I."/>
            <person name="Drula E."/>
            <person name="Henrissat B."/>
            <person name="Morin E."/>
            <person name="Kohler A."/>
            <person name="Barry K."/>
            <person name="LaButti K."/>
            <person name="Morin E."/>
            <person name="Salamov A."/>
            <person name="Lipzen A."/>
            <person name="Mereny Z."/>
            <person name="Hegedus B."/>
            <person name="Baldrian P."/>
            <person name="Stursova M."/>
            <person name="Weitz H."/>
            <person name="Taylor A."/>
            <person name="Grigoriev I.V."/>
            <person name="Nagy L.G."/>
            <person name="Martin F."/>
            <person name="Kauserud H."/>
        </authorList>
    </citation>
    <scope>NUCLEOTIDE SEQUENCE</scope>
    <source>
        <strain evidence="2">9284</strain>
    </source>
</reference>
<proteinExistence type="predicted"/>
<gene>
    <name evidence="2" type="ORF">FB45DRAFT_558785</name>
</gene>
<evidence type="ECO:0000313" key="3">
    <source>
        <dbReference type="Proteomes" id="UP001221142"/>
    </source>
</evidence>
<dbReference type="EMBL" id="JARKIF010000009">
    <property type="protein sequence ID" value="KAJ7631176.1"/>
    <property type="molecule type" value="Genomic_DNA"/>
</dbReference>
<organism evidence="2 3">
    <name type="scientific">Roridomyces roridus</name>
    <dbReference type="NCBI Taxonomy" id="1738132"/>
    <lineage>
        <taxon>Eukaryota</taxon>
        <taxon>Fungi</taxon>
        <taxon>Dikarya</taxon>
        <taxon>Basidiomycota</taxon>
        <taxon>Agaricomycotina</taxon>
        <taxon>Agaricomycetes</taxon>
        <taxon>Agaricomycetidae</taxon>
        <taxon>Agaricales</taxon>
        <taxon>Marasmiineae</taxon>
        <taxon>Mycenaceae</taxon>
        <taxon>Roridomyces</taxon>
    </lineage>
</organism>
<dbReference type="AlphaFoldDB" id="A0AAD7BUU6"/>
<sequence length="261" mass="29089">MASLAPALAPPPVVGPLPTGFGLGPGREVTEPTMATSRLSCPLLPLPVGQSPCSLRRLNVVLTRRSLPLPALFRLPLDADPRQAPQRDPQVQDKTGVAYRTLPVDGDDSDTTHLPQTHHHHSKTGGTTTRRPRYGRQGRLGCRTSRYVVETDSARRWRGGWSHFRLGRRLAGQLSDWSWFLWKKGLLVTSLELSVRPSWPMLISLAWFRPQPIPHRPSATTLLRASAHLASRTPDTRARTATRRAYIIPSNQLCSRCSDWD</sequence>
<evidence type="ECO:0000256" key="1">
    <source>
        <dbReference type="SAM" id="MobiDB-lite"/>
    </source>
</evidence>
<name>A0AAD7BUU6_9AGAR</name>
<feature type="region of interest" description="Disordered" evidence="1">
    <location>
        <begin position="104"/>
        <end position="137"/>
    </location>
</feature>
<keyword evidence="3" id="KW-1185">Reference proteome</keyword>
<evidence type="ECO:0000313" key="2">
    <source>
        <dbReference type="EMBL" id="KAJ7631176.1"/>
    </source>
</evidence>
<protein>
    <submittedName>
        <fullName evidence="2">Uncharacterized protein</fullName>
    </submittedName>
</protein>
<accession>A0AAD7BUU6</accession>
<comment type="caution">
    <text evidence="2">The sequence shown here is derived from an EMBL/GenBank/DDBJ whole genome shotgun (WGS) entry which is preliminary data.</text>
</comment>
<dbReference type="Proteomes" id="UP001221142">
    <property type="component" value="Unassembled WGS sequence"/>
</dbReference>